<sequence>MERTRAIQETLGVSLKRKTARKFFLNVYEYVLYNDYECFMDTLDYRMNLEEPKKAREVYHVFKFMLGHLKNSNPQKLLTLCPLKPDETNKNYLAQT</sequence>
<evidence type="ECO:0000313" key="1">
    <source>
        <dbReference type="EMBL" id="MCX2741525.1"/>
    </source>
</evidence>
<dbReference type="EMBL" id="JAPFQO010000011">
    <property type="protein sequence ID" value="MCX2741525.1"/>
    <property type="molecule type" value="Genomic_DNA"/>
</dbReference>
<accession>A0ABT3RIY8</accession>
<name>A0ABT3RIY8_9BACT</name>
<gene>
    <name evidence="1" type="ORF">OO017_16310</name>
</gene>
<reference evidence="1 2" key="1">
    <citation type="submission" date="2022-11" db="EMBL/GenBank/DDBJ databases">
        <title>The characterization of three novel Bacteroidetes species and genomic analysis of their roles in tidal elemental geochemical cycles.</title>
        <authorList>
            <person name="Ma K.-J."/>
        </authorList>
    </citation>
    <scope>NUCLEOTIDE SEQUENCE [LARGE SCALE GENOMIC DNA]</scope>
    <source>
        <strain evidence="1 2">M82</strain>
    </source>
</reference>
<proteinExistence type="predicted"/>
<keyword evidence="2" id="KW-1185">Reference proteome</keyword>
<dbReference type="RefSeq" id="WP_266053762.1">
    <property type="nucleotide sequence ID" value="NZ_JAPFQO010000011.1"/>
</dbReference>
<dbReference type="Proteomes" id="UP001207228">
    <property type="component" value="Unassembled WGS sequence"/>
</dbReference>
<evidence type="ECO:0000313" key="2">
    <source>
        <dbReference type="Proteomes" id="UP001207228"/>
    </source>
</evidence>
<organism evidence="1 2">
    <name type="scientific">Pontibacter anaerobius</name>
    <dbReference type="NCBI Taxonomy" id="2993940"/>
    <lineage>
        <taxon>Bacteria</taxon>
        <taxon>Pseudomonadati</taxon>
        <taxon>Bacteroidota</taxon>
        <taxon>Cytophagia</taxon>
        <taxon>Cytophagales</taxon>
        <taxon>Hymenobacteraceae</taxon>
        <taxon>Pontibacter</taxon>
    </lineage>
</organism>
<comment type="caution">
    <text evidence="1">The sequence shown here is derived from an EMBL/GenBank/DDBJ whole genome shotgun (WGS) entry which is preliminary data.</text>
</comment>
<protein>
    <submittedName>
        <fullName evidence="1">Uncharacterized protein</fullName>
    </submittedName>
</protein>